<dbReference type="EMBL" id="QRKA01000053">
    <property type="protein sequence ID" value="RHH73328.1"/>
    <property type="molecule type" value="Genomic_DNA"/>
</dbReference>
<sequence>LKRKLANPENPLTPKSPLEEWIYYLNTGEIPSTATAPGLEEAREKLKLDSMTKDELAAYYSHLDNLIILRDNIHTEREEGRAEGLVKGREEEKRENARNLKRLGVLSDIISQATGLSKNEIEEL</sequence>
<comment type="caution">
    <text evidence="1">The sequence shown here is derived from an EMBL/GenBank/DDBJ whole genome shotgun (WGS) entry which is preliminary data.</text>
</comment>
<evidence type="ECO:0000313" key="2">
    <source>
        <dbReference type="Proteomes" id="UP000283713"/>
    </source>
</evidence>
<protein>
    <recommendedName>
        <fullName evidence="3">Rpn family recombination-promoting nuclease/putative transposase</fullName>
    </recommendedName>
</protein>
<feature type="non-terminal residue" evidence="1">
    <location>
        <position position="1"/>
    </location>
</feature>
<dbReference type="Proteomes" id="UP000283713">
    <property type="component" value="Unassembled WGS sequence"/>
</dbReference>
<accession>A0A414XI86</accession>
<reference evidence="1 2" key="1">
    <citation type="submission" date="2018-08" db="EMBL/GenBank/DDBJ databases">
        <title>A genome reference for cultivated species of the human gut microbiota.</title>
        <authorList>
            <person name="Zou Y."/>
            <person name="Xue W."/>
            <person name="Luo G."/>
        </authorList>
    </citation>
    <scope>NUCLEOTIDE SEQUENCE [LARGE SCALE GENOMIC DNA]</scope>
    <source>
        <strain evidence="1 2">AM16-6</strain>
    </source>
</reference>
<evidence type="ECO:0008006" key="3">
    <source>
        <dbReference type="Google" id="ProtNLM"/>
    </source>
</evidence>
<organism evidence="1 2">
    <name type="scientific">Phocaeicola vulgatus</name>
    <name type="common">Bacteroides vulgatus</name>
    <dbReference type="NCBI Taxonomy" id="821"/>
    <lineage>
        <taxon>Bacteria</taxon>
        <taxon>Pseudomonadati</taxon>
        <taxon>Bacteroidota</taxon>
        <taxon>Bacteroidia</taxon>
        <taxon>Bacteroidales</taxon>
        <taxon>Bacteroidaceae</taxon>
        <taxon>Phocaeicola</taxon>
    </lineage>
</organism>
<name>A0A414XI86_PHOVU</name>
<dbReference type="AlphaFoldDB" id="A0A414XI86"/>
<gene>
    <name evidence="1" type="ORF">DW193_21485</name>
</gene>
<evidence type="ECO:0000313" key="1">
    <source>
        <dbReference type="EMBL" id="RHH73328.1"/>
    </source>
</evidence>
<proteinExistence type="predicted"/>